<evidence type="ECO:0000256" key="6">
    <source>
        <dbReference type="ARBA" id="ARBA00023163"/>
    </source>
</evidence>
<accession>A0AA39TTG9</accession>
<dbReference type="InterPro" id="IPR013087">
    <property type="entry name" value="Znf_C2H2_type"/>
</dbReference>
<evidence type="ECO:0000256" key="4">
    <source>
        <dbReference type="ARBA" id="ARBA00022833"/>
    </source>
</evidence>
<dbReference type="SUPFAM" id="SSF57667">
    <property type="entry name" value="beta-beta-alpha zinc fingers"/>
    <property type="match status" value="1"/>
</dbReference>
<dbReference type="PANTHER" id="PTHR23235">
    <property type="entry name" value="KRUEPPEL-LIKE TRANSCRIPTION FACTOR"/>
    <property type="match status" value="1"/>
</dbReference>
<feature type="domain" description="C2H2-type" evidence="8">
    <location>
        <begin position="88"/>
        <end position="117"/>
    </location>
</feature>
<reference evidence="9" key="1">
    <citation type="submission" date="2023-06" db="EMBL/GenBank/DDBJ databases">
        <authorList>
            <consortium name="Lawrence Berkeley National Laboratory"/>
            <person name="Ahrendt S."/>
            <person name="Sahu N."/>
            <person name="Indic B."/>
            <person name="Wong-Bajracharya J."/>
            <person name="Merenyi Z."/>
            <person name="Ke H.-M."/>
            <person name="Monk M."/>
            <person name="Kocsube S."/>
            <person name="Drula E."/>
            <person name="Lipzen A."/>
            <person name="Balint B."/>
            <person name="Henrissat B."/>
            <person name="Andreopoulos B."/>
            <person name="Martin F.M."/>
            <person name="Harder C.B."/>
            <person name="Rigling D."/>
            <person name="Ford K.L."/>
            <person name="Foster G.D."/>
            <person name="Pangilinan J."/>
            <person name="Papanicolaou A."/>
            <person name="Barry K."/>
            <person name="LaButti K."/>
            <person name="Viragh M."/>
            <person name="Koriabine M."/>
            <person name="Yan M."/>
            <person name="Riley R."/>
            <person name="Champramary S."/>
            <person name="Plett K.L."/>
            <person name="Tsai I.J."/>
            <person name="Slot J."/>
            <person name="Sipos G."/>
            <person name="Plett J."/>
            <person name="Nagy L.G."/>
            <person name="Grigoriev I.V."/>
        </authorList>
    </citation>
    <scope>NUCLEOTIDE SEQUENCE</scope>
    <source>
        <strain evidence="9">HWK02</strain>
    </source>
</reference>
<dbReference type="InterPro" id="IPR036236">
    <property type="entry name" value="Znf_C2H2_sf"/>
</dbReference>
<dbReference type="Gene3D" id="3.30.160.60">
    <property type="entry name" value="Classic Zinc Finger"/>
    <property type="match status" value="3"/>
</dbReference>
<keyword evidence="6" id="KW-0804">Transcription</keyword>
<dbReference type="PANTHER" id="PTHR23235:SF120">
    <property type="entry name" value="KRUPPEL-LIKE FACTOR 15"/>
    <property type="match status" value="1"/>
</dbReference>
<dbReference type="GO" id="GO:0000981">
    <property type="term" value="F:DNA-binding transcription factor activity, RNA polymerase II-specific"/>
    <property type="evidence" value="ECO:0007669"/>
    <property type="project" value="TreeGrafter"/>
</dbReference>
<protein>
    <recommendedName>
        <fullName evidence="8">C2H2-type domain-containing protein</fullName>
    </recommendedName>
</protein>
<keyword evidence="5" id="KW-0805">Transcription regulation</keyword>
<sequence length="186" mass="21088">MSTTSTDLQPLYSYIQILVNICPSLILMDRLSHPFFLDQPSYVTTQGYMLLLFSDLHSMNVERLSSSRPVCVKRSAHPLSEAKRDVTFMCPFRGCESTFTKSLNLKGHIRSHNEEKLFVSPWPGCGKDFARQHDCKRHEQLHPKYRPFSCEPCGKVFARMNALNRHLRSEGGAQCARVLEGQGPGG</sequence>
<feature type="domain" description="C2H2-type" evidence="8">
    <location>
        <begin position="118"/>
        <end position="147"/>
    </location>
</feature>
<dbReference type="AlphaFoldDB" id="A0AA39TTG9"/>
<evidence type="ECO:0000256" key="1">
    <source>
        <dbReference type="ARBA" id="ARBA00022723"/>
    </source>
</evidence>
<organism evidence="9 10">
    <name type="scientific">Armillaria luteobubalina</name>
    <dbReference type="NCBI Taxonomy" id="153913"/>
    <lineage>
        <taxon>Eukaryota</taxon>
        <taxon>Fungi</taxon>
        <taxon>Dikarya</taxon>
        <taxon>Basidiomycota</taxon>
        <taxon>Agaricomycotina</taxon>
        <taxon>Agaricomycetes</taxon>
        <taxon>Agaricomycetidae</taxon>
        <taxon>Agaricales</taxon>
        <taxon>Marasmiineae</taxon>
        <taxon>Physalacriaceae</taxon>
        <taxon>Armillaria</taxon>
    </lineage>
</organism>
<dbReference type="GO" id="GO:0008270">
    <property type="term" value="F:zinc ion binding"/>
    <property type="evidence" value="ECO:0007669"/>
    <property type="project" value="UniProtKB-KW"/>
</dbReference>
<feature type="domain" description="C2H2-type" evidence="8">
    <location>
        <begin position="148"/>
        <end position="175"/>
    </location>
</feature>
<name>A0AA39TTG9_9AGAR</name>
<dbReference type="FunFam" id="3.30.160.60:FF:000032">
    <property type="entry name" value="Krueppel-like factor 4"/>
    <property type="match status" value="1"/>
</dbReference>
<proteinExistence type="predicted"/>
<dbReference type="SMART" id="SM00355">
    <property type="entry name" value="ZnF_C2H2"/>
    <property type="match status" value="3"/>
</dbReference>
<comment type="caution">
    <text evidence="9">The sequence shown here is derived from an EMBL/GenBank/DDBJ whole genome shotgun (WGS) entry which is preliminary data.</text>
</comment>
<dbReference type="EMBL" id="JAUEPU010000008">
    <property type="protein sequence ID" value="KAK0500201.1"/>
    <property type="molecule type" value="Genomic_DNA"/>
</dbReference>
<keyword evidence="3 7" id="KW-0863">Zinc-finger</keyword>
<evidence type="ECO:0000256" key="5">
    <source>
        <dbReference type="ARBA" id="ARBA00023015"/>
    </source>
</evidence>
<keyword evidence="10" id="KW-1185">Reference proteome</keyword>
<dbReference type="Pfam" id="PF12874">
    <property type="entry name" value="zf-met"/>
    <property type="match status" value="1"/>
</dbReference>
<keyword evidence="2" id="KW-0677">Repeat</keyword>
<evidence type="ECO:0000259" key="8">
    <source>
        <dbReference type="PROSITE" id="PS50157"/>
    </source>
</evidence>
<evidence type="ECO:0000256" key="7">
    <source>
        <dbReference type="PROSITE-ProRule" id="PRU00042"/>
    </source>
</evidence>
<dbReference type="GO" id="GO:0000978">
    <property type="term" value="F:RNA polymerase II cis-regulatory region sequence-specific DNA binding"/>
    <property type="evidence" value="ECO:0007669"/>
    <property type="project" value="TreeGrafter"/>
</dbReference>
<evidence type="ECO:0000313" key="10">
    <source>
        <dbReference type="Proteomes" id="UP001175228"/>
    </source>
</evidence>
<evidence type="ECO:0000313" key="9">
    <source>
        <dbReference type="EMBL" id="KAK0500201.1"/>
    </source>
</evidence>
<gene>
    <name evidence="9" type="ORF">EDD18DRAFT_818881</name>
</gene>
<evidence type="ECO:0000256" key="3">
    <source>
        <dbReference type="ARBA" id="ARBA00022771"/>
    </source>
</evidence>
<dbReference type="PROSITE" id="PS00028">
    <property type="entry name" value="ZINC_FINGER_C2H2_1"/>
    <property type="match status" value="1"/>
</dbReference>
<keyword evidence="4" id="KW-0862">Zinc</keyword>
<dbReference type="Proteomes" id="UP001175228">
    <property type="component" value="Unassembled WGS sequence"/>
</dbReference>
<evidence type="ECO:0000256" key="2">
    <source>
        <dbReference type="ARBA" id="ARBA00022737"/>
    </source>
</evidence>
<keyword evidence="1" id="KW-0479">Metal-binding</keyword>
<dbReference type="PROSITE" id="PS50157">
    <property type="entry name" value="ZINC_FINGER_C2H2_2"/>
    <property type="match status" value="3"/>
</dbReference>